<keyword evidence="1 3" id="KW-0853">WD repeat</keyword>
<evidence type="ECO:0000313" key="5">
    <source>
        <dbReference type="EMBL" id="KAB5595773.1"/>
    </source>
</evidence>
<reference evidence="5 6" key="1">
    <citation type="journal article" date="2019" name="Fungal Biol. Biotechnol.">
        <title>Draft genome sequence of fastidious pathogen Ceratobasidium theobromae, which causes vascular-streak dieback in Theobroma cacao.</title>
        <authorList>
            <person name="Ali S.S."/>
            <person name="Asman A."/>
            <person name="Shao J."/>
            <person name="Firmansyah A.P."/>
            <person name="Susilo A.W."/>
            <person name="Rosmana A."/>
            <person name="McMahon P."/>
            <person name="Junaid M."/>
            <person name="Guest D."/>
            <person name="Kheng T.Y."/>
            <person name="Meinhardt L.W."/>
            <person name="Bailey B.A."/>
        </authorList>
    </citation>
    <scope>NUCLEOTIDE SEQUENCE [LARGE SCALE GENOMIC DNA]</scope>
    <source>
        <strain evidence="5 6">CT2</strain>
    </source>
</reference>
<evidence type="ECO:0000256" key="3">
    <source>
        <dbReference type="PROSITE-ProRule" id="PRU00221"/>
    </source>
</evidence>
<evidence type="ECO:0000256" key="2">
    <source>
        <dbReference type="ARBA" id="ARBA00022737"/>
    </source>
</evidence>
<feature type="compositionally biased region" description="Polar residues" evidence="4">
    <location>
        <begin position="412"/>
        <end position="421"/>
    </location>
</feature>
<dbReference type="AlphaFoldDB" id="A0A5N5QW41"/>
<evidence type="ECO:0000256" key="1">
    <source>
        <dbReference type="ARBA" id="ARBA00022574"/>
    </source>
</evidence>
<dbReference type="PROSITE" id="PS00678">
    <property type="entry name" value="WD_REPEATS_1"/>
    <property type="match status" value="1"/>
</dbReference>
<dbReference type="InterPro" id="IPR001680">
    <property type="entry name" value="WD40_rpt"/>
</dbReference>
<dbReference type="PROSITE" id="PS50294">
    <property type="entry name" value="WD_REPEATS_REGION"/>
    <property type="match status" value="1"/>
</dbReference>
<dbReference type="PANTHER" id="PTHR44489:SF11">
    <property type="entry name" value="WD REPEAT DOMAIN 86"/>
    <property type="match status" value="1"/>
</dbReference>
<dbReference type="Proteomes" id="UP000383932">
    <property type="component" value="Unassembled WGS sequence"/>
</dbReference>
<feature type="compositionally biased region" description="Acidic residues" evidence="4">
    <location>
        <begin position="466"/>
        <end position="482"/>
    </location>
</feature>
<dbReference type="InterPro" id="IPR044715">
    <property type="entry name" value="WDR86-like"/>
</dbReference>
<dbReference type="InterPro" id="IPR020472">
    <property type="entry name" value="WD40_PAC1"/>
</dbReference>
<dbReference type="EMBL" id="SSOP01000006">
    <property type="protein sequence ID" value="KAB5595773.1"/>
    <property type="molecule type" value="Genomic_DNA"/>
</dbReference>
<protein>
    <submittedName>
        <fullName evidence="5">Katanin p80 WD40 repeat-containing subunit B1</fullName>
    </submittedName>
</protein>
<feature type="compositionally biased region" description="Basic and acidic residues" evidence="4">
    <location>
        <begin position="422"/>
        <end position="433"/>
    </location>
</feature>
<organism evidence="5 6">
    <name type="scientific">Ceratobasidium theobromae</name>
    <dbReference type="NCBI Taxonomy" id="1582974"/>
    <lineage>
        <taxon>Eukaryota</taxon>
        <taxon>Fungi</taxon>
        <taxon>Dikarya</taxon>
        <taxon>Basidiomycota</taxon>
        <taxon>Agaricomycotina</taxon>
        <taxon>Agaricomycetes</taxon>
        <taxon>Cantharellales</taxon>
        <taxon>Ceratobasidiaceae</taxon>
        <taxon>Ceratobasidium</taxon>
    </lineage>
</organism>
<dbReference type="InterPro" id="IPR019775">
    <property type="entry name" value="WD40_repeat_CS"/>
</dbReference>
<dbReference type="InterPro" id="IPR015943">
    <property type="entry name" value="WD40/YVTN_repeat-like_dom_sf"/>
</dbReference>
<feature type="compositionally biased region" description="Polar residues" evidence="4">
    <location>
        <begin position="434"/>
        <end position="444"/>
    </location>
</feature>
<evidence type="ECO:0000256" key="4">
    <source>
        <dbReference type="SAM" id="MobiDB-lite"/>
    </source>
</evidence>
<name>A0A5N5QW41_9AGAM</name>
<dbReference type="OrthoDB" id="6262491at2759"/>
<comment type="caution">
    <text evidence="5">The sequence shown here is derived from an EMBL/GenBank/DDBJ whole genome shotgun (WGS) entry which is preliminary data.</text>
</comment>
<dbReference type="SMART" id="SM00320">
    <property type="entry name" value="WD40"/>
    <property type="match status" value="4"/>
</dbReference>
<dbReference type="Gene3D" id="2.130.10.10">
    <property type="entry name" value="YVTN repeat-like/Quinoprotein amine dehydrogenase"/>
    <property type="match status" value="2"/>
</dbReference>
<dbReference type="InterPro" id="IPR036322">
    <property type="entry name" value="WD40_repeat_dom_sf"/>
</dbReference>
<feature type="region of interest" description="Disordered" evidence="4">
    <location>
        <begin position="412"/>
        <end position="482"/>
    </location>
</feature>
<dbReference type="PROSITE" id="PS50082">
    <property type="entry name" value="WD_REPEATS_2"/>
    <property type="match status" value="1"/>
</dbReference>
<accession>A0A5N5QW41</accession>
<dbReference type="SUPFAM" id="SSF50978">
    <property type="entry name" value="WD40 repeat-like"/>
    <property type="match status" value="1"/>
</dbReference>
<gene>
    <name evidence="5" type="ORF">CTheo_786</name>
</gene>
<evidence type="ECO:0000313" key="6">
    <source>
        <dbReference type="Proteomes" id="UP000383932"/>
    </source>
</evidence>
<sequence>MQTTDTSNFFRSEADIAAEEARARKAARTKHLGNPLELKGKVIRLVIRDGEAWTAESGSVVCRINLVTGKAIQVYRGHNGPVTCLAFFKTESGRTILLSGAWDQTIRAWDIEVSSGPNLTLRAITKNQMKQPDRKSSFNDQSSFRLFENAPSYSATQPSCIGILFYASPQGSNIVNLVEHAQQSITVDHSTGYRMYSADSLGVIKAWEVESHPTPTTSRRLTHVGDLEAHTMGVTDMWVAHGRVWSGELVVLVDVSPAILTNDTILRGNLASTDNTVRVQSFDKGAVSPCLGHPTHVRSLLPLHLTPTGLPVVIAGSSSGGIHMWDLEWNGDSDDPSVIDGSGARESGLVDVHSHDVSALALWIRHPTIEASIYTSGKGQELPLVKSVEAWIVSGSLDGTLRRWRVTGQSQLEGPLTNQTHPIKDLLDGKHNTTGDLTGTQPQAEANAASKPPEKPSTRQSTFTMTEDEERELAELMSDDDS</sequence>
<feature type="repeat" description="WD" evidence="3">
    <location>
        <begin position="75"/>
        <end position="112"/>
    </location>
</feature>
<dbReference type="PANTHER" id="PTHR44489">
    <property type="match status" value="1"/>
</dbReference>
<keyword evidence="2" id="KW-0677">Repeat</keyword>
<keyword evidence="6" id="KW-1185">Reference proteome</keyword>
<proteinExistence type="predicted"/>
<dbReference type="Pfam" id="PF00400">
    <property type="entry name" value="WD40"/>
    <property type="match status" value="1"/>
</dbReference>
<dbReference type="PRINTS" id="PR00320">
    <property type="entry name" value="GPROTEINBRPT"/>
</dbReference>